<gene>
    <name evidence="3" type="ORF">JK634_11005</name>
</gene>
<dbReference type="Pfam" id="PF01381">
    <property type="entry name" value="HTH_3"/>
    <property type="match status" value="1"/>
</dbReference>
<dbReference type="SMART" id="SM00530">
    <property type="entry name" value="HTH_XRE"/>
    <property type="match status" value="1"/>
</dbReference>
<proteinExistence type="predicted"/>
<organism evidence="3 4">
    <name type="scientific">Clostridium paridis</name>
    <dbReference type="NCBI Taxonomy" id="2803863"/>
    <lineage>
        <taxon>Bacteria</taxon>
        <taxon>Bacillati</taxon>
        <taxon>Bacillota</taxon>
        <taxon>Clostridia</taxon>
        <taxon>Eubacteriales</taxon>
        <taxon>Clostridiaceae</taxon>
        <taxon>Clostridium</taxon>
    </lineage>
</organism>
<reference evidence="3" key="1">
    <citation type="submission" date="2021-01" db="EMBL/GenBank/DDBJ databases">
        <title>Genome public.</title>
        <authorList>
            <person name="Liu C."/>
            <person name="Sun Q."/>
        </authorList>
    </citation>
    <scope>NUCLEOTIDE SEQUENCE</scope>
    <source>
        <strain evidence="3">YIM B02565</strain>
    </source>
</reference>
<dbReference type="EMBL" id="JAESWA010000022">
    <property type="protein sequence ID" value="MBL4932336.1"/>
    <property type="molecule type" value="Genomic_DNA"/>
</dbReference>
<name>A0A937K3E9_9CLOT</name>
<dbReference type="InterPro" id="IPR010982">
    <property type="entry name" value="Lambda_DNA-bd_dom_sf"/>
</dbReference>
<dbReference type="CDD" id="cd00093">
    <property type="entry name" value="HTH_XRE"/>
    <property type="match status" value="1"/>
</dbReference>
<dbReference type="PANTHER" id="PTHR46558:SF4">
    <property type="entry name" value="DNA-BIDING PHAGE PROTEIN"/>
    <property type="match status" value="1"/>
</dbReference>
<dbReference type="SUPFAM" id="SSF47413">
    <property type="entry name" value="lambda repressor-like DNA-binding domains"/>
    <property type="match status" value="1"/>
</dbReference>
<dbReference type="PROSITE" id="PS50943">
    <property type="entry name" value="HTH_CROC1"/>
    <property type="match status" value="1"/>
</dbReference>
<evidence type="ECO:0000259" key="2">
    <source>
        <dbReference type="PROSITE" id="PS50943"/>
    </source>
</evidence>
<dbReference type="InterPro" id="IPR001387">
    <property type="entry name" value="Cro/C1-type_HTH"/>
</dbReference>
<evidence type="ECO:0000313" key="4">
    <source>
        <dbReference type="Proteomes" id="UP000623681"/>
    </source>
</evidence>
<dbReference type="Proteomes" id="UP000623681">
    <property type="component" value="Unassembled WGS sequence"/>
</dbReference>
<protein>
    <submittedName>
        <fullName evidence="3">Helix-turn-helix transcriptional regulator</fullName>
    </submittedName>
</protein>
<keyword evidence="1" id="KW-0238">DNA-binding</keyword>
<accession>A0A937K3E9</accession>
<keyword evidence="4" id="KW-1185">Reference proteome</keyword>
<dbReference type="GO" id="GO:0003677">
    <property type="term" value="F:DNA binding"/>
    <property type="evidence" value="ECO:0007669"/>
    <property type="project" value="UniProtKB-KW"/>
</dbReference>
<evidence type="ECO:0000256" key="1">
    <source>
        <dbReference type="ARBA" id="ARBA00023125"/>
    </source>
</evidence>
<sequence>MAKPKIFKTNLKVLRAEKNITQEKLAEDIDVSRGTILEIERGTFNPSLKLAFKIAQYFDKRVDDIFELLQEDVEDE</sequence>
<evidence type="ECO:0000313" key="3">
    <source>
        <dbReference type="EMBL" id="MBL4932336.1"/>
    </source>
</evidence>
<dbReference type="Gene3D" id="1.10.260.40">
    <property type="entry name" value="lambda repressor-like DNA-binding domains"/>
    <property type="match status" value="1"/>
</dbReference>
<feature type="domain" description="HTH cro/C1-type" evidence="2">
    <location>
        <begin position="11"/>
        <end position="65"/>
    </location>
</feature>
<dbReference type="PANTHER" id="PTHR46558">
    <property type="entry name" value="TRACRIPTIONAL REGULATORY PROTEIN-RELATED-RELATED"/>
    <property type="match status" value="1"/>
</dbReference>
<dbReference type="AlphaFoldDB" id="A0A937K3E9"/>
<dbReference type="RefSeq" id="WP_202767699.1">
    <property type="nucleotide sequence ID" value="NZ_JAESWA010000022.1"/>
</dbReference>
<comment type="caution">
    <text evidence="3">The sequence shown here is derived from an EMBL/GenBank/DDBJ whole genome shotgun (WGS) entry which is preliminary data.</text>
</comment>